<dbReference type="STRING" id="1802421.A2318_02360"/>
<dbReference type="Gene3D" id="3.40.50.1820">
    <property type="entry name" value="alpha/beta hydrolase"/>
    <property type="match status" value="1"/>
</dbReference>
<gene>
    <name evidence="1" type="ORF">A2318_02360</name>
</gene>
<protein>
    <recommendedName>
        <fullName evidence="3">AB hydrolase-1 domain-containing protein</fullName>
    </recommendedName>
</protein>
<dbReference type="PANTHER" id="PTHR15394">
    <property type="entry name" value="SERINE HYDROLASE RBBP9"/>
    <property type="match status" value="1"/>
</dbReference>
<dbReference type="InterPro" id="IPR010662">
    <property type="entry name" value="RBBP9/YdeN"/>
</dbReference>
<dbReference type="SUPFAM" id="SSF53474">
    <property type="entry name" value="alpha/beta-Hydrolases"/>
    <property type="match status" value="1"/>
</dbReference>
<comment type="caution">
    <text evidence="1">The sequence shown here is derived from an EMBL/GenBank/DDBJ whole genome shotgun (WGS) entry which is preliminary data.</text>
</comment>
<evidence type="ECO:0000313" key="1">
    <source>
        <dbReference type="EMBL" id="OGL99128.1"/>
    </source>
</evidence>
<name>A0A1F7W9T0_9BACT</name>
<sequence>MVKISVFIPEQTGSKTRVNIIVFLISVNQCYDRLHMKQQVFTIHGGDAFHAYEAYLENLRSIDLDLSRATFKGWNQSLKDTLGNDFDVIQPRMPNANNAKYLEWKIWFEKHIPFIQDGVILIGHSLGGIFLAKYLSEETFPKRISATLLVAPPFDTSKETIADFALELPLKKLEEQAGKIYLFQSKDDEIVPYANAESYMHELPSAHFISFNDRGHFHATDFPELVEVIKNNC</sequence>
<dbReference type="EMBL" id="MGFD01000014">
    <property type="protein sequence ID" value="OGL99128.1"/>
    <property type="molecule type" value="Genomic_DNA"/>
</dbReference>
<accession>A0A1F7W9T0</accession>
<dbReference type="InterPro" id="IPR029058">
    <property type="entry name" value="AB_hydrolase_fold"/>
</dbReference>
<reference evidence="1 2" key="1">
    <citation type="journal article" date="2016" name="Nat. Commun.">
        <title>Thousands of microbial genomes shed light on interconnected biogeochemical processes in an aquifer system.</title>
        <authorList>
            <person name="Anantharaman K."/>
            <person name="Brown C.T."/>
            <person name="Hug L.A."/>
            <person name="Sharon I."/>
            <person name="Castelle C.J."/>
            <person name="Probst A.J."/>
            <person name="Thomas B.C."/>
            <person name="Singh A."/>
            <person name="Wilkins M.J."/>
            <person name="Karaoz U."/>
            <person name="Brodie E.L."/>
            <person name="Williams K.H."/>
            <person name="Hubbard S.S."/>
            <person name="Banfield J.F."/>
        </authorList>
    </citation>
    <scope>NUCLEOTIDE SEQUENCE [LARGE SCALE GENOMIC DNA]</scope>
</reference>
<dbReference type="PANTHER" id="PTHR15394:SF3">
    <property type="entry name" value="SERINE HYDROLASE RBBP9"/>
    <property type="match status" value="1"/>
</dbReference>
<dbReference type="Pfam" id="PF06821">
    <property type="entry name" value="Ser_hydrolase"/>
    <property type="match status" value="1"/>
</dbReference>
<evidence type="ECO:0008006" key="3">
    <source>
        <dbReference type="Google" id="ProtNLM"/>
    </source>
</evidence>
<dbReference type="GO" id="GO:0016787">
    <property type="term" value="F:hydrolase activity"/>
    <property type="evidence" value="ECO:0007669"/>
    <property type="project" value="InterPro"/>
</dbReference>
<proteinExistence type="predicted"/>
<dbReference type="Proteomes" id="UP000177331">
    <property type="component" value="Unassembled WGS sequence"/>
</dbReference>
<dbReference type="AlphaFoldDB" id="A0A1F7W9T0"/>
<organism evidence="1 2">
    <name type="scientific">Candidatus Uhrbacteria bacterium RIFOXYB2_FULL_45_11</name>
    <dbReference type="NCBI Taxonomy" id="1802421"/>
    <lineage>
        <taxon>Bacteria</taxon>
        <taxon>Candidatus Uhriibacteriota</taxon>
    </lineage>
</organism>
<evidence type="ECO:0000313" key="2">
    <source>
        <dbReference type="Proteomes" id="UP000177331"/>
    </source>
</evidence>